<dbReference type="Proteomes" id="UP000015241">
    <property type="component" value="Unassembled WGS sequence"/>
</dbReference>
<sequence>MGKFYDSIPSNFFKWIEAQQVFWVASAPLSADGHVNVSPKGLRGTLHIANANQVWYQDNTGSGSETAAHMKEPGNARITLMFSAFEGTPRILRLFGHGHVHEFGTPEYDLYIPVGTRRPGSRSVVVVDIHKVGQSCGFGVPLFNFVAQRTNLPDHAAKLEDRDCEFEEANRIGNALGDGKSDSDSPYPICDKGLKAFWVKENMKSIDGLPSLTFAPISGVAPIHAPPEKRVEPAPTQASLPEVGSESAESVLGSSLDREEVIRLVFTFSMGLAVAAVYVQLAGAAGCSL</sequence>
<dbReference type="eggNOG" id="ENOG502S3ZI">
    <property type="taxonomic scope" value="Eukaryota"/>
</dbReference>
<dbReference type="STRING" id="743788.S8FAY4"/>
<dbReference type="InParanoid" id="S8FAY4"/>
<dbReference type="HOGENOM" id="CLU_054794_2_1_1"/>
<dbReference type="Gene3D" id="2.30.110.10">
    <property type="entry name" value="Electron Transport, Fmn-binding Protein, Chain A"/>
    <property type="match status" value="1"/>
</dbReference>
<keyword evidence="3" id="KW-1185">Reference proteome</keyword>
<dbReference type="SUPFAM" id="SSF50475">
    <property type="entry name" value="FMN-binding split barrel"/>
    <property type="match status" value="1"/>
</dbReference>
<proteinExistence type="predicted"/>
<dbReference type="PANTHER" id="PTHR39336:SF1">
    <property type="entry name" value="PYRIDOXAMINE PHOSPHATE OXIDASE FAMILY PROTEIN (AFU_ORTHOLOGUE AFUA_6G11440)"/>
    <property type="match status" value="1"/>
</dbReference>
<feature type="region of interest" description="Disordered" evidence="1">
    <location>
        <begin position="225"/>
        <end position="246"/>
    </location>
</feature>
<evidence type="ECO:0000313" key="3">
    <source>
        <dbReference type="Proteomes" id="UP000015241"/>
    </source>
</evidence>
<dbReference type="AlphaFoldDB" id="S8FAY4"/>
<protein>
    <submittedName>
        <fullName evidence="2">Uncharacterized protein</fullName>
    </submittedName>
</protein>
<dbReference type="PANTHER" id="PTHR39336">
    <property type="entry name" value="PYRIDOXAMINE PHOSPHATE OXIDASE FAMILY PROTEIN (AFU_ORTHOLOGUE AFUA_6G11440)"/>
    <property type="match status" value="1"/>
</dbReference>
<gene>
    <name evidence="2" type="ORF">FOMPIDRAFT_1168332</name>
</gene>
<name>S8FAY4_FOMSC</name>
<dbReference type="OrthoDB" id="539398at2759"/>
<accession>S8FAY4</accession>
<organism evidence="2 3">
    <name type="scientific">Fomitopsis schrenkii</name>
    <name type="common">Brown rot fungus</name>
    <dbReference type="NCBI Taxonomy" id="2126942"/>
    <lineage>
        <taxon>Eukaryota</taxon>
        <taxon>Fungi</taxon>
        <taxon>Dikarya</taxon>
        <taxon>Basidiomycota</taxon>
        <taxon>Agaricomycotina</taxon>
        <taxon>Agaricomycetes</taxon>
        <taxon>Polyporales</taxon>
        <taxon>Fomitopsis</taxon>
    </lineage>
</organism>
<dbReference type="EMBL" id="KE504202">
    <property type="protein sequence ID" value="EPS95704.1"/>
    <property type="molecule type" value="Genomic_DNA"/>
</dbReference>
<evidence type="ECO:0000313" key="2">
    <source>
        <dbReference type="EMBL" id="EPS95704.1"/>
    </source>
</evidence>
<reference evidence="2 3" key="1">
    <citation type="journal article" date="2012" name="Science">
        <title>The Paleozoic origin of enzymatic lignin decomposition reconstructed from 31 fungal genomes.</title>
        <authorList>
            <person name="Floudas D."/>
            <person name="Binder M."/>
            <person name="Riley R."/>
            <person name="Barry K."/>
            <person name="Blanchette R.A."/>
            <person name="Henrissat B."/>
            <person name="Martinez A.T."/>
            <person name="Otillar R."/>
            <person name="Spatafora J.W."/>
            <person name="Yadav J.S."/>
            <person name="Aerts A."/>
            <person name="Benoit I."/>
            <person name="Boyd A."/>
            <person name="Carlson A."/>
            <person name="Copeland A."/>
            <person name="Coutinho P.M."/>
            <person name="de Vries R.P."/>
            <person name="Ferreira P."/>
            <person name="Findley K."/>
            <person name="Foster B."/>
            <person name="Gaskell J."/>
            <person name="Glotzer D."/>
            <person name="Gorecki P."/>
            <person name="Heitman J."/>
            <person name="Hesse C."/>
            <person name="Hori C."/>
            <person name="Igarashi K."/>
            <person name="Jurgens J.A."/>
            <person name="Kallen N."/>
            <person name="Kersten P."/>
            <person name="Kohler A."/>
            <person name="Kuees U."/>
            <person name="Kumar T.K.A."/>
            <person name="Kuo A."/>
            <person name="LaButti K."/>
            <person name="Larrondo L.F."/>
            <person name="Lindquist E."/>
            <person name="Ling A."/>
            <person name="Lombard V."/>
            <person name="Lucas S."/>
            <person name="Lundell T."/>
            <person name="Martin R."/>
            <person name="McLaughlin D.J."/>
            <person name="Morgenstern I."/>
            <person name="Morin E."/>
            <person name="Murat C."/>
            <person name="Nagy L.G."/>
            <person name="Nolan M."/>
            <person name="Ohm R.A."/>
            <person name="Patyshakuliyeva A."/>
            <person name="Rokas A."/>
            <person name="Ruiz-Duenas F.J."/>
            <person name="Sabat G."/>
            <person name="Salamov A."/>
            <person name="Samejima M."/>
            <person name="Schmutz J."/>
            <person name="Slot J.C."/>
            <person name="St John F."/>
            <person name="Stenlid J."/>
            <person name="Sun H."/>
            <person name="Sun S."/>
            <person name="Syed K."/>
            <person name="Tsang A."/>
            <person name="Wiebenga A."/>
            <person name="Young D."/>
            <person name="Pisabarro A."/>
            <person name="Eastwood D.C."/>
            <person name="Martin F."/>
            <person name="Cullen D."/>
            <person name="Grigoriev I.V."/>
            <person name="Hibbett D.S."/>
        </authorList>
    </citation>
    <scope>NUCLEOTIDE SEQUENCE</scope>
    <source>
        <strain evidence="3">FP-58527</strain>
    </source>
</reference>
<dbReference type="InterPro" id="IPR012349">
    <property type="entry name" value="Split_barrel_FMN-bd"/>
</dbReference>
<evidence type="ECO:0000256" key="1">
    <source>
        <dbReference type="SAM" id="MobiDB-lite"/>
    </source>
</evidence>